<evidence type="ECO:0000259" key="2">
    <source>
        <dbReference type="Pfam" id="PF03713"/>
    </source>
</evidence>
<dbReference type="PANTHER" id="PTHR36933">
    <property type="entry name" value="SLL0788 PROTEIN"/>
    <property type="match status" value="1"/>
</dbReference>
<comment type="caution">
    <text evidence="3">The sequence shown here is derived from an EMBL/GenBank/DDBJ whole genome shotgun (WGS) entry which is preliminary data.</text>
</comment>
<keyword evidence="4" id="KW-1185">Reference proteome</keyword>
<dbReference type="PROSITE" id="PS51257">
    <property type="entry name" value="PROKAR_LIPOPROTEIN"/>
    <property type="match status" value="1"/>
</dbReference>
<dbReference type="PANTHER" id="PTHR36933:SF1">
    <property type="entry name" value="SLL0788 PROTEIN"/>
    <property type="match status" value="1"/>
</dbReference>
<dbReference type="RefSeq" id="WP_181613647.1">
    <property type="nucleotide sequence ID" value="NZ_BAABAM010000004.1"/>
</dbReference>
<keyword evidence="1" id="KW-0732">Signal</keyword>
<feature type="chain" id="PRO_5038897597" evidence="1">
    <location>
        <begin position="24"/>
        <end position="214"/>
    </location>
</feature>
<accession>A0A7W0HTE0</accession>
<dbReference type="InterPro" id="IPR012347">
    <property type="entry name" value="Ferritin-like"/>
</dbReference>
<dbReference type="Gene3D" id="1.20.1260.10">
    <property type="match status" value="1"/>
</dbReference>
<feature type="domain" description="DUF305" evidence="2">
    <location>
        <begin position="67"/>
        <end position="198"/>
    </location>
</feature>
<evidence type="ECO:0000313" key="4">
    <source>
        <dbReference type="Proteomes" id="UP000530928"/>
    </source>
</evidence>
<dbReference type="AlphaFoldDB" id="A0A7W0HTE0"/>
<feature type="signal peptide" evidence="1">
    <location>
        <begin position="1"/>
        <end position="23"/>
    </location>
</feature>
<dbReference type="InterPro" id="IPR005183">
    <property type="entry name" value="DUF305_CopM-like"/>
</dbReference>
<gene>
    <name evidence="3" type="ORF">HNR30_006312</name>
</gene>
<organism evidence="3 4">
    <name type="scientific">Nonomuraea soli</name>
    <dbReference type="NCBI Taxonomy" id="1032476"/>
    <lineage>
        <taxon>Bacteria</taxon>
        <taxon>Bacillati</taxon>
        <taxon>Actinomycetota</taxon>
        <taxon>Actinomycetes</taxon>
        <taxon>Streptosporangiales</taxon>
        <taxon>Streptosporangiaceae</taxon>
        <taxon>Nonomuraea</taxon>
    </lineage>
</organism>
<evidence type="ECO:0000256" key="1">
    <source>
        <dbReference type="SAM" id="SignalP"/>
    </source>
</evidence>
<name>A0A7W0HTE0_9ACTN</name>
<evidence type="ECO:0000313" key="3">
    <source>
        <dbReference type="EMBL" id="MBA2894940.1"/>
    </source>
</evidence>
<dbReference type="Proteomes" id="UP000530928">
    <property type="component" value="Unassembled WGS sequence"/>
</dbReference>
<reference evidence="3 4" key="1">
    <citation type="submission" date="2020-07" db="EMBL/GenBank/DDBJ databases">
        <title>Genomic Encyclopedia of Type Strains, Phase IV (KMG-IV): sequencing the most valuable type-strain genomes for metagenomic binning, comparative biology and taxonomic classification.</title>
        <authorList>
            <person name="Goeker M."/>
        </authorList>
    </citation>
    <scope>NUCLEOTIDE SEQUENCE [LARGE SCALE GENOMIC DNA]</scope>
    <source>
        <strain evidence="3 4">DSM 45533</strain>
    </source>
</reference>
<dbReference type="Pfam" id="PF03713">
    <property type="entry name" value="DUF305"/>
    <property type="match status" value="1"/>
</dbReference>
<proteinExistence type="predicted"/>
<dbReference type="EMBL" id="JACDUR010000006">
    <property type="protein sequence ID" value="MBA2894940.1"/>
    <property type="molecule type" value="Genomic_DNA"/>
</dbReference>
<sequence length="214" mass="22317">MNRNAWLAAATVATLLGTTGCTAERPAGGVVPTGAAPVIVPGRPGEPAATATPGQTLLRAAQPNAADVRFAEAMIGHHRAALAMAALVPGRTVTPPIVAAAARVRVSQEAEIGWLTRWLARLGRRAPHGHDHDLTALRGLRAAAFDRAYLAQMIEHHEGALRMAADVLEKGSDPGIRRLAADIDSGQTAEIIRMRDLLRGTRAGRRAAAAAAVP</sequence>
<protein>
    <submittedName>
        <fullName evidence="3">Uncharacterized protein (DUF305 family)</fullName>
    </submittedName>
</protein>